<dbReference type="AlphaFoldDB" id="A0A9D1J6P2"/>
<name>A0A9D1J6P2_9BACT</name>
<sequence>MNRSIRYIIMTAIAVLSLLSCNRKEDSLLVARGEGLLSLDLGFEPGLTVTTRAGEGTGDLKFKIEVLNSKGTIVQTVEDHTSLEDSPISLRAGHYTVRASHGQNVEAAFNSPYYAGETEVDIVIGQTATASIECALANVKVSVEVSDVVKEKFSSYSVTVSNGAADGSLTFGASNLDNSGYFRCPADGILDYVVNITNTDGDSYTIEQNINGVKPRDHYIISLDVNPDVTTSAAVALRITVDNTVNEQDHDMDLNLNKPARPALTEAGGADISGPMRAPQGVGKTGLFNLESKGGVQRVVLTHSSDEIAALGIPNKLNLQEAGEDVRTAAAEKGLTWADFETGVTSVNGLLDIRTMLAYNLPLGTYQLTLSVLDQYAQRVDFLLTLNVTPAVEVSVEKVNAWARSAYVHSVFYTESQPEGMALQYRRKGDASWTQFSGDFDVEGTAFTARITGLEPAVTYEVMPYTALEQNETSIFEFTTEEAAQLPNFNFDTWSDNGHFPNAEGSAFWDSGNQGASTLGKYPTSQETGHVVSGSAAKLESQFVGIGSLGKFAGGNIYSGTFVELVGMNGAIIDFGRPYTSRPSALKGWYSYAPVVIDYVDGSHGNLKGVSDTCQIYVALTDAPYRVNNAEGILFNPDDPSVIAYGTMVDGAGTGGEYREFTINLEYRDLDRKPTHVIVVAASSKYADYFTGGNGSTMYIDEFQFLFE</sequence>
<feature type="domain" description="Putative carbohydrate metabolism" evidence="1">
    <location>
        <begin position="491"/>
        <end position="704"/>
    </location>
</feature>
<dbReference type="Pfam" id="PF14900">
    <property type="entry name" value="DUF4493"/>
    <property type="match status" value="1"/>
</dbReference>
<dbReference type="Proteomes" id="UP000886744">
    <property type="component" value="Unassembled WGS sequence"/>
</dbReference>
<evidence type="ECO:0000259" key="1">
    <source>
        <dbReference type="Pfam" id="PF13201"/>
    </source>
</evidence>
<protein>
    <submittedName>
        <fullName evidence="2">DUF4493 domain-containing protein</fullName>
    </submittedName>
</protein>
<evidence type="ECO:0000313" key="3">
    <source>
        <dbReference type="Proteomes" id="UP000886744"/>
    </source>
</evidence>
<dbReference type="InterPro" id="IPR027840">
    <property type="entry name" value="DUF4493"/>
</dbReference>
<dbReference type="InterPro" id="IPR025112">
    <property type="entry name" value="PCMD"/>
</dbReference>
<dbReference type="InterPro" id="IPR038653">
    <property type="entry name" value="Put_CMD_sf"/>
</dbReference>
<reference evidence="2" key="2">
    <citation type="journal article" date="2021" name="PeerJ">
        <title>Extensive microbial diversity within the chicken gut microbiome revealed by metagenomics and culture.</title>
        <authorList>
            <person name="Gilroy R."/>
            <person name="Ravi A."/>
            <person name="Getino M."/>
            <person name="Pursley I."/>
            <person name="Horton D.L."/>
            <person name="Alikhan N.F."/>
            <person name="Baker D."/>
            <person name="Gharbi K."/>
            <person name="Hall N."/>
            <person name="Watson M."/>
            <person name="Adriaenssens E.M."/>
            <person name="Foster-Nyarko E."/>
            <person name="Jarju S."/>
            <person name="Secka A."/>
            <person name="Antonio M."/>
            <person name="Oren A."/>
            <person name="Chaudhuri R.R."/>
            <person name="La Ragione R."/>
            <person name="Hildebrand F."/>
            <person name="Pallen M.J."/>
        </authorList>
    </citation>
    <scope>NUCLEOTIDE SEQUENCE</scope>
    <source>
        <strain evidence="2">ChiHjej13B12-12457</strain>
    </source>
</reference>
<dbReference type="Pfam" id="PF13201">
    <property type="entry name" value="PCMD"/>
    <property type="match status" value="1"/>
</dbReference>
<proteinExistence type="predicted"/>
<comment type="caution">
    <text evidence="2">The sequence shown here is derived from an EMBL/GenBank/DDBJ whole genome shotgun (WGS) entry which is preliminary data.</text>
</comment>
<dbReference type="PROSITE" id="PS51257">
    <property type="entry name" value="PROKAR_LIPOPROTEIN"/>
    <property type="match status" value="1"/>
</dbReference>
<reference evidence="2" key="1">
    <citation type="submission" date="2020-10" db="EMBL/GenBank/DDBJ databases">
        <authorList>
            <person name="Gilroy R."/>
        </authorList>
    </citation>
    <scope>NUCLEOTIDE SEQUENCE</scope>
    <source>
        <strain evidence="2">ChiHjej13B12-12457</strain>
    </source>
</reference>
<organism evidence="2 3">
    <name type="scientific">Candidatus Coprenecus avistercoris</name>
    <dbReference type="NCBI Taxonomy" id="2840730"/>
    <lineage>
        <taxon>Bacteria</taxon>
        <taxon>Pseudomonadati</taxon>
        <taxon>Bacteroidota</taxon>
        <taxon>Bacteroidia</taxon>
        <taxon>Bacteroidales</taxon>
        <taxon>Rikenellaceae</taxon>
        <taxon>Rikenellaceae incertae sedis</taxon>
        <taxon>Candidatus Coprenecus</taxon>
    </lineage>
</organism>
<gene>
    <name evidence="2" type="ORF">IAC94_06210</name>
</gene>
<evidence type="ECO:0000313" key="2">
    <source>
        <dbReference type="EMBL" id="HIR63096.1"/>
    </source>
</evidence>
<dbReference type="Gene3D" id="2.60.120.890">
    <property type="entry name" value="BT2081, beta-jelly-roll domain"/>
    <property type="match status" value="1"/>
</dbReference>
<dbReference type="EMBL" id="DVHI01000075">
    <property type="protein sequence ID" value="HIR63096.1"/>
    <property type="molecule type" value="Genomic_DNA"/>
</dbReference>
<accession>A0A9D1J6P2</accession>